<comment type="function">
    <text evidence="20">Removal of H(2)O(2), oxidation of toxic reductants, biosynthesis and degradation of lignin, suberization, auxin catabolism, response to environmental stresses such as wounding, pathogen attack and oxidative stress.</text>
</comment>
<feature type="binding site" evidence="17">
    <location>
        <position position="77"/>
    </location>
    <ligand>
        <name>Ca(2+)</name>
        <dbReference type="ChEBI" id="CHEBI:29108"/>
        <label>1</label>
    </ligand>
</feature>
<dbReference type="GO" id="GO:0140825">
    <property type="term" value="F:lactoperoxidase activity"/>
    <property type="evidence" value="ECO:0007669"/>
    <property type="project" value="UniProtKB-EC"/>
</dbReference>
<comment type="cofactor">
    <cofactor evidence="17 20">
        <name>heme b</name>
        <dbReference type="ChEBI" id="CHEBI:60344"/>
    </cofactor>
    <text evidence="17 20">Binds 1 heme b (iron(II)-protoporphyrin IX) group per subunit.</text>
</comment>
<feature type="binding site" evidence="17">
    <location>
        <position position="70"/>
    </location>
    <ligand>
        <name>Ca(2+)</name>
        <dbReference type="ChEBI" id="CHEBI:29108"/>
        <label>1</label>
    </ligand>
</feature>
<evidence type="ECO:0000256" key="11">
    <source>
        <dbReference type="ARBA" id="ARBA00023004"/>
    </source>
</evidence>
<dbReference type="FunFam" id="1.10.420.10:FF:000010">
    <property type="entry name" value="Peroxidase"/>
    <property type="match status" value="1"/>
</dbReference>
<dbReference type="Gene3D" id="1.10.520.10">
    <property type="match status" value="1"/>
</dbReference>
<evidence type="ECO:0000256" key="9">
    <source>
        <dbReference type="ARBA" id="ARBA00022837"/>
    </source>
</evidence>
<evidence type="ECO:0000256" key="15">
    <source>
        <dbReference type="PIRSR" id="PIRSR600823-1"/>
    </source>
</evidence>
<dbReference type="CDD" id="cd00693">
    <property type="entry name" value="secretory_peroxidase"/>
    <property type="match status" value="1"/>
</dbReference>
<feature type="disulfide bond" evidence="19">
    <location>
        <begin position="120"/>
        <end position="318"/>
    </location>
</feature>
<comment type="similarity">
    <text evidence="20">Belongs to the peroxidase family. Classical plant (class III) peroxidase subfamily.</text>
</comment>
<feature type="binding site" evidence="17">
    <location>
        <position position="251"/>
    </location>
    <ligand>
        <name>Ca(2+)</name>
        <dbReference type="ChEBI" id="CHEBI:29108"/>
        <label>2</label>
    </ligand>
</feature>
<dbReference type="PRINTS" id="PR00458">
    <property type="entry name" value="PEROXIDASE"/>
</dbReference>
<evidence type="ECO:0000256" key="20">
    <source>
        <dbReference type="RuleBase" id="RU362060"/>
    </source>
</evidence>
<dbReference type="AlphaFoldDB" id="A0A9N7QZL5"/>
<feature type="binding site" evidence="17">
    <location>
        <position position="73"/>
    </location>
    <ligand>
        <name>Ca(2+)</name>
        <dbReference type="ChEBI" id="CHEBI:29108"/>
        <label>1</label>
    </ligand>
</feature>
<feature type="site" description="Transition state stabilizer" evidence="18">
    <location>
        <position position="65"/>
    </location>
</feature>
<dbReference type="InterPro" id="IPR000823">
    <property type="entry name" value="Peroxidase_pln"/>
</dbReference>
<comment type="similarity">
    <text evidence="2">Belongs to the peroxidase family. Ascorbate peroxidase subfamily.</text>
</comment>
<dbReference type="InterPro" id="IPR019793">
    <property type="entry name" value="Peroxidases_heam-ligand_BS"/>
</dbReference>
<evidence type="ECO:0000256" key="19">
    <source>
        <dbReference type="PIRSR" id="PIRSR600823-5"/>
    </source>
</evidence>
<evidence type="ECO:0000256" key="2">
    <source>
        <dbReference type="ARBA" id="ARBA00006873"/>
    </source>
</evidence>
<feature type="disulfide bond" evidence="19">
    <location>
        <begin position="198"/>
        <end position="230"/>
    </location>
</feature>
<evidence type="ECO:0000256" key="8">
    <source>
        <dbReference type="ARBA" id="ARBA00022729"/>
    </source>
</evidence>
<evidence type="ECO:0000256" key="6">
    <source>
        <dbReference type="ARBA" id="ARBA00022617"/>
    </source>
</evidence>
<dbReference type="SUPFAM" id="SSF48113">
    <property type="entry name" value="Heme-dependent peroxidases"/>
    <property type="match status" value="1"/>
</dbReference>
<dbReference type="FunFam" id="1.10.520.10:FF:000001">
    <property type="entry name" value="Peroxidase"/>
    <property type="match status" value="1"/>
</dbReference>
<dbReference type="OrthoDB" id="2113341at2759"/>
<dbReference type="Proteomes" id="UP001153555">
    <property type="component" value="Unassembled WGS sequence"/>
</dbReference>
<keyword evidence="13" id="KW-0325">Glycoprotein</keyword>
<feature type="binding site" evidence="17">
    <location>
        <position position="79"/>
    </location>
    <ligand>
        <name>Ca(2+)</name>
        <dbReference type="ChEBI" id="CHEBI:29108"/>
        <label>1</label>
    </ligand>
</feature>
<dbReference type="GO" id="GO:0050832">
    <property type="term" value="P:defense response to fungus"/>
    <property type="evidence" value="ECO:0007669"/>
    <property type="project" value="UniProtKB-ARBA"/>
</dbReference>
<dbReference type="PROSITE" id="PS00435">
    <property type="entry name" value="PEROXIDASE_1"/>
    <property type="match status" value="1"/>
</dbReference>
<evidence type="ECO:0000256" key="12">
    <source>
        <dbReference type="ARBA" id="ARBA00023157"/>
    </source>
</evidence>
<comment type="caution">
    <text evidence="22">The sequence shown here is derived from an EMBL/GenBank/DDBJ whole genome shotgun (WGS) entry which is preliminary data.</text>
</comment>
<dbReference type="EMBL" id="CACSLK010001140">
    <property type="protein sequence ID" value="CAA0807318.1"/>
    <property type="molecule type" value="Genomic_DNA"/>
</dbReference>
<evidence type="ECO:0000256" key="18">
    <source>
        <dbReference type="PIRSR" id="PIRSR600823-4"/>
    </source>
</evidence>
<feature type="active site" description="Proton acceptor" evidence="15">
    <location>
        <position position="69"/>
    </location>
</feature>
<evidence type="ECO:0000313" key="22">
    <source>
        <dbReference type="EMBL" id="CAA0807318.1"/>
    </source>
</evidence>
<dbReference type="GO" id="GO:0046872">
    <property type="term" value="F:metal ion binding"/>
    <property type="evidence" value="ECO:0007669"/>
    <property type="project" value="UniProtKB-UniRule"/>
</dbReference>
<evidence type="ECO:0000256" key="4">
    <source>
        <dbReference type="ARBA" id="ARBA00022525"/>
    </source>
</evidence>
<keyword evidence="8 20" id="KW-0732">Signal</keyword>
<evidence type="ECO:0000256" key="5">
    <source>
        <dbReference type="ARBA" id="ARBA00022559"/>
    </source>
</evidence>
<keyword evidence="7 17" id="KW-0479">Metal-binding</keyword>
<evidence type="ECO:0000256" key="7">
    <source>
        <dbReference type="ARBA" id="ARBA00022723"/>
    </source>
</evidence>
<keyword evidence="9 17" id="KW-0106">Calcium</keyword>
<name>A0A9N7QZL5_STRHE</name>
<feature type="binding site" evidence="17">
    <location>
        <position position="75"/>
    </location>
    <ligand>
        <name>Ca(2+)</name>
        <dbReference type="ChEBI" id="CHEBI:29108"/>
        <label>1</label>
    </ligand>
</feature>
<feature type="binding site" evidence="17">
    <location>
        <position position="243"/>
    </location>
    <ligand>
        <name>Ca(2+)</name>
        <dbReference type="ChEBI" id="CHEBI:29108"/>
        <label>2</label>
    </ligand>
</feature>
<evidence type="ECO:0000313" key="23">
    <source>
        <dbReference type="Proteomes" id="UP001153555"/>
    </source>
</evidence>
<feature type="disulfide bond" evidence="19">
    <location>
        <begin position="38"/>
        <end position="114"/>
    </location>
</feature>
<gene>
    <name evidence="22" type="ORF">SHERM_10056</name>
</gene>
<organism evidence="22 23">
    <name type="scientific">Striga hermonthica</name>
    <name type="common">Purple witchweed</name>
    <name type="synonym">Buchnera hermonthica</name>
    <dbReference type="NCBI Taxonomy" id="68872"/>
    <lineage>
        <taxon>Eukaryota</taxon>
        <taxon>Viridiplantae</taxon>
        <taxon>Streptophyta</taxon>
        <taxon>Embryophyta</taxon>
        <taxon>Tracheophyta</taxon>
        <taxon>Spermatophyta</taxon>
        <taxon>Magnoliopsida</taxon>
        <taxon>eudicotyledons</taxon>
        <taxon>Gunneridae</taxon>
        <taxon>Pentapetalae</taxon>
        <taxon>asterids</taxon>
        <taxon>lamiids</taxon>
        <taxon>Lamiales</taxon>
        <taxon>Orobanchaceae</taxon>
        <taxon>Buchnereae</taxon>
        <taxon>Striga</taxon>
    </lineage>
</organism>
<keyword evidence="6 20" id="KW-0349">Heme</keyword>
<keyword evidence="23" id="KW-1185">Reference proteome</keyword>
<evidence type="ECO:0000256" key="13">
    <source>
        <dbReference type="ARBA" id="ARBA00023180"/>
    </source>
</evidence>
<evidence type="ECO:0000256" key="14">
    <source>
        <dbReference type="ARBA" id="ARBA00023324"/>
    </source>
</evidence>
<dbReference type="Gene3D" id="1.10.420.10">
    <property type="entry name" value="Peroxidase, domain 2"/>
    <property type="match status" value="1"/>
</dbReference>
<feature type="binding site" evidence="16">
    <location>
        <position position="161"/>
    </location>
    <ligand>
        <name>substrate</name>
    </ligand>
</feature>
<dbReference type="InterPro" id="IPR010255">
    <property type="entry name" value="Haem_peroxidase_sf"/>
</dbReference>
<dbReference type="PANTHER" id="PTHR31235">
    <property type="entry name" value="PEROXIDASE 25-RELATED"/>
    <property type="match status" value="1"/>
</dbReference>
<comment type="catalytic activity">
    <reaction evidence="1 20">
        <text>2 a phenolic donor + H2O2 = 2 a phenolic radical donor + 2 H2O</text>
        <dbReference type="Rhea" id="RHEA:56136"/>
        <dbReference type="ChEBI" id="CHEBI:15377"/>
        <dbReference type="ChEBI" id="CHEBI:16240"/>
        <dbReference type="ChEBI" id="CHEBI:139520"/>
        <dbReference type="ChEBI" id="CHEBI:139521"/>
        <dbReference type="EC" id="1.11.1.7"/>
    </reaction>
</comment>
<accession>A0A9N7QZL5</accession>
<evidence type="ECO:0000256" key="10">
    <source>
        <dbReference type="ARBA" id="ARBA00023002"/>
    </source>
</evidence>
<dbReference type="EC" id="1.11.1.7" evidence="3 20"/>
<evidence type="ECO:0000256" key="1">
    <source>
        <dbReference type="ARBA" id="ARBA00000189"/>
    </source>
</evidence>
<keyword evidence="4 20" id="KW-0964">Secreted</keyword>
<keyword evidence="11 17" id="KW-0408">Iron</keyword>
<dbReference type="GO" id="GO:0005576">
    <property type="term" value="C:extracellular region"/>
    <property type="evidence" value="ECO:0007669"/>
    <property type="project" value="UniProtKB-SubCell"/>
</dbReference>
<feature type="chain" id="PRO_5040540642" description="Peroxidase" evidence="20">
    <location>
        <begin position="28"/>
        <end position="322"/>
    </location>
</feature>
<comment type="cofactor">
    <cofactor evidence="17 20">
        <name>Ca(2+)</name>
        <dbReference type="ChEBI" id="CHEBI:29108"/>
    </cofactor>
    <text evidence="17 20">Binds 2 calcium ions per subunit.</text>
</comment>
<feature type="disulfide bond" evidence="19">
    <location>
        <begin position="71"/>
        <end position="76"/>
    </location>
</feature>
<dbReference type="GO" id="GO:0020037">
    <property type="term" value="F:heme binding"/>
    <property type="evidence" value="ECO:0007669"/>
    <property type="project" value="UniProtKB-UniRule"/>
</dbReference>
<dbReference type="GO" id="GO:0042744">
    <property type="term" value="P:hydrogen peroxide catabolic process"/>
    <property type="evidence" value="ECO:0007669"/>
    <property type="project" value="UniProtKB-KW"/>
</dbReference>
<protein>
    <recommendedName>
        <fullName evidence="3 20">Peroxidase</fullName>
        <ecNumber evidence="3 20">1.11.1.7</ecNumber>
    </recommendedName>
</protein>
<dbReference type="PRINTS" id="PR00461">
    <property type="entry name" value="PLPEROXIDASE"/>
</dbReference>
<sequence>MVPYFNRVALLMTALIALGSLAAVSRGQLKVGFYSKTCPNAESIVFSVVAKHFGIDETIPAPILRMFFHDCFVRGCDGSILLDGPTSEKTAIPNQSLRGFEVINEAKEQIEAVCPGVVSCADILALAARDSVVLTGGLRWQMTTGRRDGRISQASDVGNLPSPFDNFDTQKTKFAAKGLNTTDLVALLGAHTIGTAACQFISYRLYNYNGTGKPDPTINPLFLPILRRDCPQNGNATKRVPLDRATPTRFDNAFYLEVATGFVVLESDQRLFSSMEGQIPVAQLALKFFGNNKFGNAMNKMGAIEVLTGTNGEIRNVCNVTN</sequence>
<dbReference type="Pfam" id="PF00141">
    <property type="entry name" value="peroxidase"/>
    <property type="match status" value="1"/>
</dbReference>
<proteinExistence type="inferred from homology"/>
<feature type="binding site" evidence="17">
    <location>
        <position position="192"/>
    </location>
    <ligand>
        <name>Ca(2+)</name>
        <dbReference type="ChEBI" id="CHEBI:29108"/>
        <label>2</label>
    </ligand>
</feature>
<feature type="binding site" evidence="17">
    <location>
        <position position="88"/>
    </location>
    <ligand>
        <name>Ca(2+)</name>
        <dbReference type="ChEBI" id="CHEBI:29108"/>
        <label>1</label>
    </ligand>
</feature>
<feature type="binding site" evidence="17">
    <location>
        <position position="246"/>
    </location>
    <ligand>
        <name>Ca(2+)</name>
        <dbReference type="ChEBI" id="CHEBI:29108"/>
        <label>2</label>
    </ligand>
</feature>
<evidence type="ECO:0000256" key="16">
    <source>
        <dbReference type="PIRSR" id="PIRSR600823-2"/>
    </source>
</evidence>
<dbReference type="GO" id="GO:0006979">
    <property type="term" value="P:response to oxidative stress"/>
    <property type="evidence" value="ECO:0007669"/>
    <property type="project" value="UniProtKB-UniRule"/>
</dbReference>
<feature type="signal peptide" evidence="20">
    <location>
        <begin position="1"/>
        <end position="27"/>
    </location>
</feature>
<evidence type="ECO:0000256" key="3">
    <source>
        <dbReference type="ARBA" id="ARBA00012313"/>
    </source>
</evidence>
<comment type="subcellular location">
    <subcellularLocation>
        <location evidence="20">Secreted</location>
    </subcellularLocation>
</comment>
<feature type="binding site" description="axial binding residue" evidence="17">
    <location>
        <position position="191"/>
    </location>
    <ligand>
        <name>heme b</name>
        <dbReference type="ChEBI" id="CHEBI:60344"/>
    </ligand>
    <ligandPart>
        <name>Fe</name>
        <dbReference type="ChEBI" id="CHEBI:18248"/>
    </ligandPart>
</feature>
<feature type="domain" description="Plant heme peroxidase family profile" evidence="21">
    <location>
        <begin position="28"/>
        <end position="322"/>
    </location>
</feature>
<keyword evidence="12 19" id="KW-1015">Disulfide bond</keyword>
<keyword evidence="5 20" id="KW-0575">Peroxidase</keyword>
<evidence type="ECO:0000259" key="21">
    <source>
        <dbReference type="PROSITE" id="PS50873"/>
    </source>
</evidence>
<keyword evidence="14 20" id="KW-0376">Hydrogen peroxide</keyword>
<dbReference type="PROSITE" id="PS50873">
    <property type="entry name" value="PEROXIDASE_4"/>
    <property type="match status" value="1"/>
</dbReference>
<dbReference type="InterPro" id="IPR033905">
    <property type="entry name" value="Secretory_peroxidase"/>
</dbReference>
<keyword evidence="10 20" id="KW-0560">Oxidoreductase</keyword>
<dbReference type="InterPro" id="IPR002016">
    <property type="entry name" value="Haem_peroxidase"/>
</dbReference>
<reference evidence="22" key="1">
    <citation type="submission" date="2019-12" db="EMBL/GenBank/DDBJ databases">
        <authorList>
            <person name="Scholes J."/>
        </authorList>
    </citation>
    <scope>NUCLEOTIDE SEQUENCE</scope>
</reference>
<evidence type="ECO:0000256" key="17">
    <source>
        <dbReference type="PIRSR" id="PIRSR600823-3"/>
    </source>
</evidence>